<organism evidence="4">
    <name type="scientific">Zea mays</name>
    <name type="common">Maize</name>
    <dbReference type="NCBI Taxonomy" id="4577"/>
    <lineage>
        <taxon>Eukaryota</taxon>
        <taxon>Viridiplantae</taxon>
        <taxon>Streptophyta</taxon>
        <taxon>Embryophyta</taxon>
        <taxon>Tracheophyta</taxon>
        <taxon>Spermatophyta</taxon>
        <taxon>Magnoliopsida</taxon>
        <taxon>Liliopsida</taxon>
        <taxon>Poales</taxon>
        <taxon>Poaceae</taxon>
        <taxon>PACMAD clade</taxon>
        <taxon>Panicoideae</taxon>
        <taxon>Andropogonodae</taxon>
        <taxon>Andropogoneae</taxon>
        <taxon>Tripsacinae</taxon>
        <taxon>Zea</taxon>
    </lineage>
</organism>
<evidence type="ECO:0000259" key="2">
    <source>
        <dbReference type="Pfam" id="PF04782"/>
    </source>
</evidence>
<gene>
    <name evidence="4" type="ORF">ZEAMMB73_Zm00001d012496</name>
</gene>
<dbReference type="SMR" id="A0A1D6G929"/>
<dbReference type="ExpressionAtlas" id="A0A1D6G929">
    <property type="expression patterns" value="baseline and differential"/>
</dbReference>
<dbReference type="InterPro" id="IPR006867">
    <property type="entry name" value="DUF632"/>
</dbReference>
<evidence type="ECO:0000256" key="1">
    <source>
        <dbReference type="SAM" id="MobiDB-lite"/>
    </source>
</evidence>
<evidence type="ECO:0000313" key="4">
    <source>
        <dbReference type="EMBL" id="AQK99643.1"/>
    </source>
</evidence>
<dbReference type="InterPro" id="IPR006868">
    <property type="entry name" value="DUF630"/>
</dbReference>
<dbReference type="Pfam" id="PF04783">
    <property type="entry name" value="DUF630"/>
    <property type="match status" value="1"/>
</dbReference>
<dbReference type="PANTHER" id="PTHR21450">
    <property type="entry name" value="PROTEIN ALTERED PHOSPHATE STARVATION RESPONSE 1"/>
    <property type="match status" value="1"/>
</dbReference>
<sequence length="375" mass="43481">MGCAASRLEDEEAIKMCRDRRDLMKQALEQHNRFASSPWDFFWNPFSSLDSFTYPRPRSSYDNVVTDDELVRLQRVREEEGIPELEEEDDECQEHVQMDRKEEKEEHDNADDDEDDDEDDGEEYEHSVECMVSNVNFDANMKQETKGFESKGIQCTEAPEPCETVELEIKAHKKELMRNRVANAEETPGFTVYLNRRPASLVEAMKDIDSKMLNPVAFLRSASSRSSSSRFLLAPSSSIDDLFDNETSSCYSEESCSTMSGSHHSTLDRLYTWEKKLYKEVKAGERLRIEYEKRLTHLRNQDVKGEEPTSVDKICAALRSLHTRLKVSIHTVQSVSRRIEILRDEELHPQLMELILDTETISKHDVIRDFPSHLL</sequence>
<name>A0A1D6G929_MAIZE</name>
<feature type="region of interest" description="Disordered" evidence="1">
    <location>
        <begin position="78"/>
        <end position="126"/>
    </location>
</feature>
<protein>
    <recommendedName>
        <fullName evidence="5">DUF632 domain-containing protein</fullName>
    </recommendedName>
</protein>
<dbReference type="InParanoid" id="A0A1D6G929"/>
<feature type="domain" description="DUF632" evidence="2">
    <location>
        <begin position="186"/>
        <end position="355"/>
    </location>
</feature>
<feature type="compositionally biased region" description="Acidic residues" evidence="1">
    <location>
        <begin position="81"/>
        <end position="92"/>
    </location>
</feature>
<feature type="compositionally biased region" description="Basic and acidic residues" evidence="1">
    <location>
        <begin position="93"/>
        <end position="107"/>
    </location>
</feature>
<reference evidence="4" key="1">
    <citation type="submission" date="2015-12" db="EMBL/GenBank/DDBJ databases">
        <title>Update maize B73 reference genome by single molecule sequencing technologies.</title>
        <authorList>
            <consortium name="Maize Genome Sequencing Project"/>
            <person name="Ware D."/>
        </authorList>
    </citation>
    <scope>NUCLEOTIDE SEQUENCE</scope>
    <source>
        <tissue evidence="4">Seedling</tissue>
    </source>
</reference>
<feature type="compositionally biased region" description="Acidic residues" evidence="1">
    <location>
        <begin position="108"/>
        <end position="123"/>
    </location>
</feature>
<dbReference type="Pfam" id="PF04782">
    <property type="entry name" value="DUF632"/>
    <property type="match status" value="1"/>
</dbReference>
<dbReference type="PANTHER" id="PTHR21450:SF3">
    <property type="entry name" value="DUF630 FAMILY PROTEIN (DUF630 AND DUF632)"/>
    <property type="match status" value="1"/>
</dbReference>
<evidence type="ECO:0008006" key="5">
    <source>
        <dbReference type="Google" id="ProtNLM"/>
    </source>
</evidence>
<proteinExistence type="predicted"/>
<feature type="domain" description="DUF630" evidence="3">
    <location>
        <begin position="1"/>
        <end position="39"/>
    </location>
</feature>
<dbReference type="AlphaFoldDB" id="A0A1D6G929"/>
<dbReference type="EMBL" id="CM000784">
    <property type="protein sequence ID" value="AQK99643.1"/>
    <property type="molecule type" value="Genomic_DNA"/>
</dbReference>
<accession>A0A1D6G929</accession>
<evidence type="ECO:0000259" key="3">
    <source>
        <dbReference type="Pfam" id="PF04783"/>
    </source>
</evidence>